<dbReference type="PROSITE" id="PS51084">
    <property type="entry name" value="HIT_2"/>
    <property type="match status" value="1"/>
</dbReference>
<reference evidence="5" key="1">
    <citation type="submission" date="2020-04" db="EMBL/GenBank/DDBJ databases">
        <title>Deep metagenomics examines the oral microbiome during advanced dental caries in children, revealing novel taxa and co-occurrences with host molecules.</title>
        <authorList>
            <person name="Baker J.L."/>
            <person name="Morton J.T."/>
            <person name="Dinis M."/>
            <person name="Alvarez R."/>
            <person name="Tran N.C."/>
            <person name="Knight R."/>
            <person name="Edlund A."/>
        </authorList>
    </citation>
    <scope>NUCLEOTIDE SEQUENCE</scope>
    <source>
        <strain evidence="5">JCVI_3_bin.11</strain>
    </source>
</reference>
<feature type="short sequence motif" description="Histidine triad motif" evidence="2 3">
    <location>
        <begin position="96"/>
        <end position="100"/>
    </location>
</feature>
<feature type="active site" description="Tele-AMP-histidine intermediate" evidence="1">
    <location>
        <position position="98"/>
    </location>
</feature>
<dbReference type="InterPro" id="IPR036265">
    <property type="entry name" value="HIT-like_sf"/>
</dbReference>
<evidence type="ECO:0000313" key="5">
    <source>
        <dbReference type="EMBL" id="MBF4802531.1"/>
    </source>
</evidence>
<dbReference type="AlphaFoldDB" id="A0A9D5X2U1"/>
<dbReference type="SUPFAM" id="SSF54197">
    <property type="entry name" value="HIT-like"/>
    <property type="match status" value="1"/>
</dbReference>
<organism evidence="5 6">
    <name type="scientific">Lancefieldella parvula</name>
    <dbReference type="NCBI Taxonomy" id="1382"/>
    <lineage>
        <taxon>Bacteria</taxon>
        <taxon>Bacillati</taxon>
        <taxon>Actinomycetota</taxon>
        <taxon>Coriobacteriia</taxon>
        <taxon>Coriobacteriales</taxon>
        <taxon>Atopobiaceae</taxon>
        <taxon>Lancefieldella</taxon>
    </lineage>
</organism>
<dbReference type="PROSITE" id="PS00892">
    <property type="entry name" value="HIT_1"/>
    <property type="match status" value="1"/>
</dbReference>
<name>A0A9D5X2U1_9ACTN</name>
<comment type="caution">
    <text evidence="5">The sequence shown here is derived from an EMBL/GenBank/DDBJ whole genome shotgun (WGS) entry which is preliminary data.</text>
</comment>
<evidence type="ECO:0000259" key="4">
    <source>
        <dbReference type="PROSITE" id="PS51084"/>
    </source>
</evidence>
<dbReference type="EMBL" id="JABZGU010000019">
    <property type="protein sequence ID" value="MBF4802531.1"/>
    <property type="molecule type" value="Genomic_DNA"/>
</dbReference>
<proteinExistence type="predicted"/>
<dbReference type="GO" id="GO:0003824">
    <property type="term" value="F:catalytic activity"/>
    <property type="evidence" value="ECO:0007669"/>
    <property type="project" value="InterPro"/>
</dbReference>
<dbReference type="InterPro" id="IPR001310">
    <property type="entry name" value="Histidine_triad_HIT"/>
</dbReference>
<accession>A0A9D5X2U1</accession>
<feature type="domain" description="HIT" evidence="4">
    <location>
        <begin position="5"/>
        <end position="112"/>
    </location>
</feature>
<dbReference type="PRINTS" id="PR00332">
    <property type="entry name" value="HISTRIAD"/>
</dbReference>
<gene>
    <name evidence="5" type="ORF">HXK24_01725</name>
</gene>
<dbReference type="Proteomes" id="UP000787322">
    <property type="component" value="Unassembled WGS sequence"/>
</dbReference>
<evidence type="ECO:0000256" key="2">
    <source>
        <dbReference type="PIRSR" id="PIRSR601310-3"/>
    </source>
</evidence>
<evidence type="ECO:0000313" key="6">
    <source>
        <dbReference type="Proteomes" id="UP000787322"/>
    </source>
</evidence>
<dbReference type="InterPro" id="IPR011146">
    <property type="entry name" value="HIT-like"/>
</dbReference>
<sequence length="114" mass="12433">MSDCIFCKLANKEIPTEFLYEDENVVAFNDLNPLTPVHVLVVPKNHYDNIIDGIPAATLESVTKAIAAVTEKTGIKETGFRVITNTGEHGGQSINHVHFHVLGGKQLDDSMGCK</sequence>
<dbReference type="Pfam" id="PF01230">
    <property type="entry name" value="HIT"/>
    <property type="match status" value="1"/>
</dbReference>
<evidence type="ECO:0000256" key="3">
    <source>
        <dbReference type="PROSITE-ProRule" id="PRU00464"/>
    </source>
</evidence>
<dbReference type="PANTHER" id="PTHR23089">
    <property type="entry name" value="HISTIDINE TRIAD HIT PROTEIN"/>
    <property type="match status" value="1"/>
</dbReference>
<dbReference type="InterPro" id="IPR019808">
    <property type="entry name" value="Histidine_triad_CS"/>
</dbReference>
<dbReference type="Gene3D" id="3.30.428.10">
    <property type="entry name" value="HIT-like"/>
    <property type="match status" value="1"/>
</dbReference>
<protein>
    <submittedName>
        <fullName evidence="5">HIT domain-containing protein</fullName>
    </submittedName>
</protein>
<evidence type="ECO:0000256" key="1">
    <source>
        <dbReference type="PIRSR" id="PIRSR601310-1"/>
    </source>
</evidence>